<dbReference type="GO" id="GO:0004499">
    <property type="term" value="F:N,N-dimethylaniline monooxygenase activity"/>
    <property type="evidence" value="ECO:0007669"/>
    <property type="project" value="InterPro"/>
</dbReference>
<reference evidence="6 7" key="1">
    <citation type="journal article" date="2018" name="IMA Fungus">
        <title>IMA Genome-F 9: Draft genome sequence of Annulohypoxylon stygium, Aspergillus mulundensis, Berkeleyomyces basicola (syn. Thielaviopsis basicola), Ceratocystis smalleyi, two Cercospora beticola strains, Coleophoma cylindrospora, Fusarium fracticaudum, Phialophora cf. hyalina, and Morchella septimelata.</title>
        <authorList>
            <person name="Wingfield B.D."/>
            <person name="Bills G.F."/>
            <person name="Dong Y."/>
            <person name="Huang W."/>
            <person name="Nel W.J."/>
            <person name="Swalarsk-Parry B.S."/>
            <person name="Vaghefi N."/>
            <person name="Wilken P.M."/>
            <person name="An Z."/>
            <person name="de Beer Z.W."/>
            <person name="De Vos L."/>
            <person name="Chen L."/>
            <person name="Duong T.A."/>
            <person name="Gao Y."/>
            <person name="Hammerbacher A."/>
            <person name="Kikkert J.R."/>
            <person name="Li Y."/>
            <person name="Li H."/>
            <person name="Li K."/>
            <person name="Li Q."/>
            <person name="Liu X."/>
            <person name="Ma X."/>
            <person name="Naidoo K."/>
            <person name="Pethybridge S.J."/>
            <person name="Sun J."/>
            <person name="Steenkamp E.T."/>
            <person name="van der Nest M.A."/>
            <person name="van Wyk S."/>
            <person name="Wingfield M.J."/>
            <person name="Xiong C."/>
            <person name="Yue Q."/>
            <person name="Zhang X."/>
        </authorList>
    </citation>
    <scope>NUCLEOTIDE SEQUENCE [LARGE SCALE GENOMIC DNA]</scope>
    <source>
        <strain evidence="6 7">BP 5553</strain>
    </source>
</reference>
<evidence type="ECO:0008006" key="8">
    <source>
        <dbReference type="Google" id="ProtNLM"/>
    </source>
</evidence>
<dbReference type="SUPFAM" id="SSF51905">
    <property type="entry name" value="FAD/NAD(P)-binding domain"/>
    <property type="match status" value="3"/>
</dbReference>
<dbReference type="InterPro" id="IPR051209">
    <property type="entry name" value="FAD-bind_Monooxygenase_sf"/>
</dbReference>
<dbReference type="PANTHER" id="PTHR42877:SF7">
    <property type="entry name" value="FLAVIN-BINDING MONOOXYGENASE-RELATED"/>
    <property type="match status" value="1"/>
</dbReference>
<organism evidence="6 7">
    <name type="scientific">Venustampulla echinocandica</name>
    <dbReference type="NCBI Taxonomy" id="2656787"/>
    <lineage>
        <taxon>Eukaryota</taxon>
        <taxon>Fungi</taxon>
        <taxon>Dikarya</taxon>
        <taxon>Ascomycota</taxon>
        <taxon>Pezizomycotina</taxon>
        <taxon>Leotiomycetes</taxon>
        <taxon>Helotiales</taxon>
        <taxon>Pleuroascaceae</taxon>
        <taxon>Venustampulla</taxon>
    </lineage>
</organism>
<dbReference type="PANTHER" id="PTHR42877">
    <property type="entry name" value="L-ORNITHINE N(5)-MONOOXYGENASE-RELATED"/>
    <property type="match status" value="1"/>
</dbReference>
<keyword evidence="7" id="KW-1185">Reference proteome</keyword>
<dbReference type="Proteomes" id="UP000254866">
    <property type="component" value="Unassembled WGS sequence"/>
</dbReference>
<dbReference type="RefSeq" id="XP_031865235.1">
    <property type="nucleotide sequence ID" value="XM_032018398.1"/>
</dbReference>
<feature type="region of interest" description="Disordered" evidence="5">
    <location>
        <begin position="24"/>
        <end position="60"/>
    </location>
</feature>
<proteinExistence type="inferred from homology"/>
<evidence type="ECO:0000256" key="4">
    <source>
        <dbReference type="ARBA" id="ARBA00023002"/>
    </source>
</evidence>
<protein>
    <recommendedName>
        <fullName evidence="8">FAD protein</fullName>
    </recommendedName>
</protein>
<dbReference type="EMBL" id="NPIC01000013">
    <property type="protein sequence ID" value="RDL30986.1"/>
    <property type="molecule type" value="Genomic_DNA"/>
</dbReference>
<dbReference type="STRING" id="2656787.A0A370TAM8"/>
<sequence>MPPSDCQNFSNDVFTAYGLPEDLQIGSNTRGNHPASIDRPVQDPEWDAPSSRGYTVSRHMINEPPTDKPFKIIMMGAGAAGIDFIHHATKELQGLDIVCYDKNPEVGGTWYENRYPGCACDVPSVGYTFPWKANPNWTNFYSGAREIWEYMKAIVDEEGMMKYIQLNTTVIGATWNETKSKWIVKLEKKTLVEDDGSVIEWEEECDLLLNGLGFLNAWKWPEIPGIQSFRGDLFHTANYKEGFDLKGKRVAVIGSGSSGVQVVASVYSDVSELYTWVRSPTWITAAFGQQFAGKDGRNFDYTQEQKKEFARDPEKYHRYKKMIENELNKRFKLVLRNTRESDEANAFAFGEMTSKLKSKPHLMGVMIPKDFNVACRRPTPGNGYLEALTGPKTTVFTESIKAITPTGIVDSATGTEYPVDVIICATGFDTSYKPRFPITGLDPNVTLAEKYPKHPSSYLGIGVDGFPNYFTYSGPFTPIAQGSVLPIITHLTKNFIEVINHMRRQHIRRLSPKKSVVEDFVEHADTFLKRTCWADPCPSWFKQGTKTGPIVMWPGSRLAYFEALRKPHFEDYEIEYWSKNRWGFLGNGFVDFEFSDKGDITWYLDKLSGREDWENGVPFNKDPMEFAGIAQGALPNVQTNGKANGVA</sequence>
<dbReference type="OrthoDB" id="74360at2759"/>
<evidence type="ECO:0000256" key="2">
    <source>
        <dbReference type="ARBA" id="ARBA00022630"/>
    </source>
</evidence>
<evidence type="ECO:0000256" key="3">
    <source>
        <dbReference type="ARBA" id="ARBA00022827"/>
    </source>
</evidence>
<gene>
    <name evidence="6" type="ORF">BP5553_09775</name>
</gene>
<dbReference type="Gene3D" id="3.50.50.60">
    <property type="entry name" value="FAD/NAD(P)-binding domain"/>
    <property type="match status" value="3"/>
</dbReference>
<dbReference type="AlphaFoldDB" id="A0A370TAM8"/>
<keyword evidence="2" id="KW-0285">Flavoprotein</keyword>
<dbReference type="InterPro" id="IPR020946">
    <property type="entry name" value="Flavin_mOase-like"/>
</dbReference>
<name>A0A370TAM8_9HELO</name>
<evidence type="ECO:0000313" key="6">
    <source>
        <dbReference type="EMBL" id="RDL30986.1"/>
    </source>
</evidence>
<comment type="caution">
    <text evidence="6">The sequence shown here is derived from an EMBL/GenBank/DDBJ whole genome shotgun (WGS) entry which is preliminary data.</text>
</comment>
<dbReference type="Pfam" id="PF00743">
    <property type="entry name" value="FMO-like"/>
    <property type="match status" value="1"/>
</dbReference>
<dbReference type="GO" id="GO:0050661">
    <property type="term" value="F:NADP binding"/>
    <property type="evidence" value="ECO:0007669"/>
    <property type="project" value="InterPro"/>
</dbReference>
<evidence type="ECO:0000256" key="5">
    <source>
        <dbReference type="SAM" id="MobiDB-lite"/>
    </source>
</evidence>
<comment type="similarity">
    <text evidence="1">Belongs to the FAD-binding monooxygenase family.</text>
</comment>
<keyword evidence="3" id="KW-0274">FAD</keyword>
<dbReference type="GO" id="GO:0050660">
    <property type="term" value="F:flavin adenine dinucleotide binding"/>
    <property type="evidence" value="ECO:0007669"/>
    <property type="project" value="InterPro"/>
</dbReference>
<accession>A0A370TAM8</accession>
<keyword evidence="4" id="KW-0560">Oxidoreductase</keyword>
<dbReference type="GeneID" id="43602624"/>
<evidence type="ECO:0000256" key="1">
    <source>
        <dbReference type="ARBA" id="ARBA00010139"/>
    </source>
</evidence>
<dbReference type="InterPro" id="IPR036188">
    <property type="entry name" value="FAD/NAD-bd_sf"/>
</dbReference>
<evidence type="ECO:0000313" key="7">
    <source>
        <dbReference type="Proteomes" id="UP000254866"/>
    </source>
</evidence>